<accession>A0ACC2N1L4</accession>
<dbReference type="EMBL" id="CM056744">
    <property type="protein sequence ID" value="KAJ8664934.1"/>
    <property type="molecule type" value="Genomic_DNA"/>
</dbReference>
<sequence length="313" mass="34264">MGHFSEFLPVNLSDLKKSFLAYTSSGILDSPRPPTFKTATPTSRTQLKLQLMREQLQEQERREAEFRQSLQQQRPAAAPPRPVPPTSLPTIGVDVPPQVLQVRTLLENPTRYHVVQKQKNQVRQYLHESFRGSTSTDLFPSSSDGLGTSSSGGFEPQSVLVDPGPMGVVHSAPSAPSAHLSKPQPQQQQLSSYPSLLTRTDAVQEVTAGAMSPSLSSVATSNSEAEDLLDDILSFEAGSLGDGLKDGQSGSLSNLSDLSIKPEPLLLSDAEIHALAKDRQKKDNHNMIERRRRFNINDRIKELGTLLPKTNDP</sequence>
<comment type="caution">
    <text evidence="1">The sequence shown here is derived from an EMBL/GenBank/DDBJ whole genome shotgun (WGS) entry which is preliminary data.</text>
</comment>
<proteinExistence type="predicted"/>
<keyword evidence="2" id="KW-1185">Reference proteome</keyword>
<protein>
    <submittedName>
        <fullName evidence="1">Uncharacterized protein</fullName>
    </submittedName>
</protein>
<gene>
    <name evidence="1" type="ORF">QAD02_006596</name>
</gene>
<evidence type="ECO:0000313" key="1">
    <source>
        <dbReference type="EMBL" id="KAJ8664934.1"/>
    </source>
</evidence>
<name>A0ACC2N1L4_9HYME</name>
<organism evidence="1 2">
    <name type="scientific">Eretmocerus hayati</name>
    <dbReference type="NCBI Taxonomy" id="131215"/>
    <lineage>
        <taxon>Eukaryota</taxon>
        <taxon>Metazoa</taxon>
        <taxon>Ecdysozoa</taxon>
        <taxon>Arthropoda</taxon>
        <taxon>Hexapoda</taxon>
        <taxon>Insecta</taxon>
        <taxon>Pterygota</taxon>
        <taxon>Neoptera</taxon>
        <taxon>Endopterygota</taxon>
        <taxon>Hymenoptera</taxon>
        <taxon>Apocrita</taxon>
        <taxon>Proctotrupomorpha</taxon>
        <taxon>Chalcidoidea</taxon>
        <taxon>Aphelinidae</taxon>
        <taxon>Aphelininae</taxon>
        <taxon>Eretmocerus</taxon>
    </lineage>
</organism>
<evidence type="ECO:0000313" key="2">
    <source>
        <dbReference type="Proteomes" id="UP001239111"/>
    </source>
</evidence>
<dbReference type="Proteomes" id="UP001239111">
    <property type="component" value="Chromosome 4"/>
</dbReference>
<reference evidence="1" key="1">
    <citation type="submission" date="2023-04" db="EMBL/GenBank/DDBJ databases">
        <title>A chromosome-level genome assembly of the parasitoid wasp Eretmocerus hayati.</title>
        <authorList>
            <person name="Zhong Y."/>
            <person name="Liu S."/>
            <person name="Liu Y."/>
        </authorList>
    </citation>
    <scope>NUCLEOTIDE SEQUENCE</scope>
    <source>
        <strain evidence="1">ZJU_SS_LIU_2023</strain>
    </source>
</reference>
<feature type="non-terminal residue" evidence="1">
    <location>
        <position position="313"/>
    </location>
</feature>